<evidence type="ECO:0000256" key="3">
    <source>
        <dbReference type="SAM" id="SignalP"/>
    </source>
</evidence>
<feature type="region of interest" description="Disordered" evidence="2">
    <location>
        <begin position="215"/>
        <end position="278"/>
    </location>
</feature>
<dbReference type="InterPro" id="IPR006917">
    <property type="entry name" value="SOUL_heme-bd"/>
</dbReference>
<evidence type="ECO:0000256" key="2">
    <source>
        <dbReference type="SAM" id="MobiDB-lite"/>
    </source>
</evidence>
<accession>Q9NC85</accession>
<dbReference type="PANTHER" id="PTHR11220">
    <property type="entry name" value="HEME-BINDING PROTEIN-RELATED"/>
    <property type="match status" value="1"/>
</dbReference>
<keyword evidence="3" id="KW-0732">Signal</keyword>
<reference evidence="5" key="3">
    <citation type="submission" date="2021-01" db="UniProtKB">
        <authorList>
            <consortium name="EnsemblMetazoa"/>
        </authorList>
    </citation>
    <scope>IDENTIFICATION</scope>
</reference>
<feature type="chain" id="PRO_5036441200" evidence="3">
    <location>
        <begin position="17"/>
        <end position="286"/>
    </location>
</feature>
<feature type="compositionally biased region" description="Basic and acidic residues" evidence="2">
    <location>
        <begin position="239"/>
        <end position="249"/>
    </location>
</feature>
<evidence type="ECO:0000313" key="6">
    <source>
        <dbReference type="Proteomes" id="UP000007110"/>
    </source>
</evidence>
<dbReference type="FunFam" id="3.20.80.10:FF:000017">
    <property type="entry name" value="Uncharacterized protein"/>
    <property type="match status" value="1"/>
</dbReference>
<dbReference type="KEGG" id="spu:373216"/>
<dbReference type="SUPFAM" id="SSF55136">
    <property type="entry name" value="Probable bacterial effector-binding domain"/>
    <property type="match status" value="1"/>
</dbReference>
<keyword evidence="6" id="KW-1185">Reference proteome</keyword>
<dbReference type="GeneID" id="373216"/>
<reference evidence="4" key="1">
    <citation type="journal article" date="2000" name="Curr. Top. Microbiol. Immunol.">
        <title>New approaches towards an understanding of deuterostome immunity.</title>
        <authorList>
            <person name="Rast J.P."/>
            <person name="Pancer Z."/>
            <person name="Davidson E.H."/>
        </authorList>
    </citation>
    <scope>NUCLEOTIDE SEQUENCE</scope>
</reference>
<dbReference type="RefSeq" id="NP_999651.1">
    <property type="nucleotide sequence ID" value="NM_214486.1"/>
</dbReference>
<dbReference type="EMBL" id="AF228876">
    <property type="protein sequence ID" value="AAF78204.1"/>
    <property type="molecule type" value="Genomic_DNA"/>
</dbReference>
<dbReference type="Gene3D" id="3.20.80.10">
    <property type="entry name" value="Regulatory factor, effector binding domain"/>
    <property type="match status" value="1"/>
</dbReference>
<organism evidence="4">
    <name type="scientific">Strongylocentrotus purpuratus</name>
    <name type="common">Purple sea urchin</name>
    <dbReference type="NCBI Taxonomy" id="7668"/>
    <lineage>
        <taxon>Eukaryota</taxon>
        <taxon>Metazoa</taxon>
        <taxon>Echinodermata</taxon>
        <taxon>Eleutherozoa</taxon>
        <taxon>Echinozoa</taxon>
        <taxon>Echinoidea</taxon>
        <taxon>Euechinoidea</taxon>
        <taxon>Echinacea</taxon>
        <taxon>Camarodonta</taxon>
        <taxon>Echinidea</taxon>
        <taxon>Strongylocentrotidae</taxon>
        <taxon>Strongylocentrotus</taxon>
    </lineage>
</organism>
<protein>
    <submittedName>
        <fullName evidence="4 5">Uncharacterized protein</fullName>
    </submittedName>
</protein>
<reference evidence="6" key="2">
    <citation type="submission" date="2015-02" db="EMBL/GenBank/DDBJ databases">
        <title>Genome sequencing for Strongylocentrotus purpuratus.</title>
        <authorList>
            <person name="Murali S."/>
            <person name="Liu Y."/>
            <person name="Vee V."/>
            <person name="English A."/>
            <person name="Wang M."/>
            <person name="Skinner E."/>
            <person name="Han Y."/>
            <person name="Muzny D.M."/>
            <person name="Worley K.C."/>
            <person name="Gibbs R.A."/>
        </authorList>
    </citation>
    <scope>NUCLEOTIDE SEQUENCE</scope>
</reference>
<dbReference type="InterPro" id="IPR011256">
    <property type="entry name" value="Reg_factor_effector_dom_sf"/>
</dbReference>
<evidence type="ECO:0000313" key="4">
    <source>
        <dbReference type="EMBL" id="AAF78204.1"/>
    </source>
</evidence>
<dbReference type="HOGENOM" id="CLU_073692_0_0_1"/>
<dbReference type="AlphaFoldDB" id="Q9NC85"/>
<dbReference type="Proteomes" id="UP000007110">
    <property type="component" value="Unassembled WGS sequence"/>
</dbReference>
<feature type="compositionally biased region" description="Gly residues" evidence="2">
    <location>
        <begin position="254"/>
        <end position="264"/>
    </location>
</feature>
<dbReference type="Pfam" id="PF04832">
    <property type="entry name" value="SOUL"/>
    <property type="match status" value="1"/>
</dbReference>
<evidence type="ECO:0000256" key="1">
    <source>
        <dbReference type="ARBA" id="ARBA00009817"/>
    </source>
</evidence>
<evidence type="ECO:0000313" key="5">
    <source>
        <dbReference type="EnsemblMetazoa" id="NP_999651"/>
    </source>
</evidence>
<feature type="signal peptide" evidence="3">
    <location>
        <begin position="1"/>
        <end position="16"/>
    </location>
</feature>
<name>Q9NC85_STRPU</name>
<dbReference type="EnsemblMetazoa" id="NM_214486">
    <property type="protein sequence ID" value="NP_999651"/>
    <property type="gene ID" value="GeneID_373216"/>
</dbReference>
<dbReference type="CTD" id="373216"/>
<dbReference type="OrthoDB" id="10051409at2759"/>
<sequence length="286" mass="31365">MLAVCLLTFIAALTAAVPTPTPGPPNGIPQCALSECPVYTELEVYGQDMWKRRIEPGVWARRSAPTCNRTAATDLVYYTDLQNYFLDNGIDRTTPVMFETVKNKARPTFCPDQSESPPCCAEIYAYLFYIPAASQANTPPPSQDSGVELVHMEDPREFYGITFGGRPETPNATEKYEQLHAYLVEQALPIETYDSIVAAYDAPGQPQPHRTEILIPVKGPRENKTNACPDNQNDSQENEEGRGDRDGGGRRRGGGAGGDGGGGRGDGRGRQRRNVHDLSNIDLILF</sequence>
<comment type="similarity">
    <text evidence="1">Belongs to the HEBP family.</text>
</comment>
<proteinExistence type="inferred from homology"/>
<dbReference type="PANTHER" id="PTHR11220:SF1">
    <property type="entry name" value="HEME-BINDING PROTEIN 2"/>
    <property type="match status" value="1"/>
</dbReference>
<feature type="compositionally biased region" description="Polar residues" evidence="2">
    <location>
        <begin position="225"/>
        <end position="235"/>
    </location>
</feature>